<evidence type="ECO:0000313" key="2">
    <source>
        <dbReference type="EMBL" id="KAF6762534.1"/>
    </source>
</evidence>
<gene>
    <name evidence="2" type="ORF">DFP72DRAFT_1060791</name>
</gene>
<feature type="region of interest" description="Disordered" evidence="1">
    <location>
        <begin position="1"/>
        <end position="32"/>
    </location>
</feature>
<sequence>MPTTQSQRKGAKKAVPEKPKPPNKADAKVPYPNVLKLNGPAGSSHAHRSRVHLGDFLKRGKNTKEGKRLAEEQAGRMSNWEADAGSMIVCGEDGEVLLCVFAWCFGRKVLRKKGNKIDFKNVLFYPGPEGQTLADIVEKDILSTDGKEVLQRKTYYDGFKEAQIHDYHVVLQEVSALVDPIASNRDMHHPDDMFMPYPAERGGVYPNSFTMYFTFPQDSCRTPVGLVEFQWNSSELLPKESKMFSSVHELLLN</sequence>
<comment type="caution">
    <text evidence="2">The sequence shown here is derived from an EMBL/GenBank/DDBJ whole genome shotgun (WGS) entry which is preliminary data.</text>
</comment>
<accession>A0A8H6ICG2</accession>
<name>A0A8H6ICG2_9AGAR</name>
<reference evidence="2 3" key="1">
    <citation type="submission" date="2020-07" db="EMBL/GenBank/DDBJ databases">
        <title>Comparative genomics of pyrophilous fungi reveals a link between fire events and developmental genes.</title>
        <authorList>
            <consortium name="DOE Joint Genome Institute"/>
            <person name="Steindorff A.S."/>
            <person name="Carver A."/>
            <person name="Calhoun S."/>
            <person name="Stillman K."/>
            <person name="Liu H."/>
            <person name="Lipzen A."/>
            <person name="Pangilinan J."/>
            <person name="Labutti K."/>
            <person name="Bruns T.D."/>
            <person name="Grigoriev I.V."/>
        </authorList>
    </citation>
    <scope>NUCLEOTIDE SEQUENCE [LARGE SCALE GENOMIC DNA]</scope>
    <source>
        <strain evidence="2 3">CBS 144469</strain>
    </source>
</reference>
<keyword evidence="3" id="KW-1185">Reference proteome</keyword>
<dbReference type="Proteomes" id="UP000521943">
    <property type="component" value="Unassembled WGS sequence"/>
</dbReference>
<dbReference type="EMBL" id="JACGCI010000007">
    <property type="protein sequence ID" value="KAF6762534.1"/>
    <property type="molecule type" value="Genomic_DNA"/>
</dbReference>
<organism evidence="2 3">
    <name type="scientific">Ephemerocybe angulata</name>
    <dbReference type="NCBI Taxonomy" id="980116"/>
    <lineage>
        <taxon>Eukaryota</taxon>
        <taxon>Fungi</taxon>
        <taxon>Dikarya</taxon>
        <taxon>Basidiomycota</taxon>
        <taxon>Agaricomycotina</taxon>
        <taxon>Agaricomycetes</taxon>
        <taxon>Agaricomycetidae</taxon>
        <taxon>Agaricales</taxon>
        <taxon>Agaricineae</taxon>
        <taxon>Psathyrellaceae</taxon>
        <taxon>Ephemerocybe</taxon>
    </lineage>
</organism>
<feature type="compositionally biased region" description="Basic and acidic residues" evidence="1">
    <location>
        <begin position="14"/>
        <end position="27"/>
    </location>
</feature>
<proteinExistence type="predicted"/>
<protein>
    <submittedName>
        <fullName evidence="2">Uncharacterized protein</fullName>
    </submittedName>
</protein>
<evidence type="ECO:0000313" key="3">
    <source>
        <dbReference type="Proteomes" id="UP000521943"/>
    </source>
</evidence>
<evidence type="ECO:0000256" key="1">
    <source>
        <dbReference type="SAM" id="MobiDB-lite"/>
    </source>
</evidence>
<dbReference type="AlphaFoldDB" id="A0A8H6ICG2"/>